<dbReference type="SUPFAM" id="SSF51197">
    <property type="entry name" value="Clavaminate synthase-like"/>
    <property type="match status" value="1"/>
</dbReference>
<protein>
    <recommendedName>
        <fullName evidence="5">Fe2OG dioxygenase domain-containing protein</fullName>
    </recommendedName>
</protein>
<dbReference type="InterPro" id="IPR026992">
    <property type="entry name" value="DIOX_N"/>
</dbReference>
<keyword evidence="3" id="KW-0560">Oxidoreductase</keyword>
<dbReference type="GO" id="GO:0046872">
    <property type="term" value="F:metal ion binding"/>
    <property type="evidence" value="ECO:0007669"/>
    <property type="project" value="UniProtKB-KW"/>
</dbReference>
<proteinExistence type="inferred from homology"/>
<dbReference type="AlphaFoldDB" id="A0A834GPB3"/>
<feature type="transmembrane region" description="Helical" evidence="4">
    <location>
        <begin position="117"/>
        <end position="139"/>
    </location>
</feature>
<evidence type="ECO:0000256" key="2">
    <source>
        <dbReference type="ARBA" id="ARBA00023004"/>
    </source>
</evidence>
<dbReference type="InterPro" id="IPR044861">
    <property type="entry name" value="IPNS-like_FE2OG_OXY"/>
</dbReference>
<dbReference type="PANTHER" id="PTHR47990">
    <property type="entry name" value="2-OXOGLUTARATE (2OG) AND FE(II)-DEPENDENT OXYGENASE SUPERFAMILY PROTEIN-RELATED"/>
    <property type="match status" value="1"/>
</dbReference>
<dbReference type="OrthoDB" id="288590at2759"/>
<evidence type="ECO:0000259" key="5">
    <source>
        <dbReference type="PROSITE" id="PS51471"/>
    </source>
</evidence>
<evidence type="ECO:0000256" key="4">
    <source>
        <dbReference type="SAM" id="Phobius"/>
    </source>
</evidence>
<keyword evidence="2 3" id="KW-0408">Iron</keyword>
<dbReference type="Gene3D" id="2.60.120.330">
    <property type="entry name" value="B-lactam Antibiotic, Isopenicillin N Synthase, Chain"/>
    <property type="match status" value="1"/>
</dbReference>
<dbReference type="Pfam" id="PF14226">
    <property type="entry name" value="DIOX_N"/>
    <property type="match status" value="1"/>
</dbReference>
<dbReference type="EMBL" id="WJXA01000008">
    <property type="protein sequence ID" value="KAF7135781.1"/>
    <property type="molecule type" value="Genomic_DNA"/>
</dbReference>
<keyword evidence="4" id="KW-0812">Transmembrane</keyword>
<evidence type="ECO:0000313" key="7">
    <source>
        <dbReference type="Proteomes" id="UP000626092"/>
    </source>
</evidence>
<evidence type="ECO:0000256" key="1">
    <source>
        <dbReference type="ARBA" id="ARBA00022723"/>
    </source>
</evidence>
<comment type="similarity">
    <text evidence="3">Belongs to the iron/ascorbate-dependent oxidoreductase family.</text>
</comment>
<dbReference type="Pfam" id="PF03171">
    <property type="entry name" value="2OG-FeII_Oxy"/>
    <property type="match status" value="1"/>
</dbReference>
<dbReference type="GO" id="GO:0016705">
    <property type="term" value="F:oxidoreductase activity, acting on paired donors, with incorporation or reduction of molecular oxygen"/>
    <property type="evidence" value="ECO:0007669"/>
    <property type="project" value="UniProtKB-ARBA"/>
</dbReference>
<reference evidence="6" key="1">
    <citation type="submission" date="2019-11" db="EMBL/GenBank/DDBJ databases">
        <authorList>
            <person name="Liu Y."/>
            <person name="Hou J."/>
            <person name="Li T.-Q."/>
            <person name="Guan C.-H."/>
            <person name="Wu X."/>
            <person name="Wu H.-Z."/>
            <person name="Ling F."/>
            <person name="Zhang R."/>
            <person name="Shi X.-G."/>
            <person name="Ren J.-P."/>
            <person name="Chen E.-F."/>
            <person name="Sun J.-M."/>
        </authorList>
    </citation>
    <scope>NUCLEOTIDE SEQUENCE</scope>
    <source>
        <strain evidence="6">Adult_tree_wgs_1</strain>
        <tissue evidence="6">Leaves</tissue>
    </source>
</reference>
<gene>
    <name evidence="6" type="ORF">RHSIM_Rhsim08G0024600</name>
</gene>
<dbReference type="InterPro" id="IPR027443">
    <property type="entry name" value="IPNS-like_sf"/>
</dbReference>
<feature type="domain" description="Fe2OG dioxygenase" evidence="5">
    <location>
        <begin position="229"/>
        <end position="331"/>
    </location>
</feature>
<dbReference type="InterPro" id="IPR050231">
    <property type="entry name" value="Iron_ascorbate_oxido_reductase"/>
</dbReference>
<name>A0A834GPB3_RHOSS</name>
<keyword evidence="4" id="KW-1133">Transmembrane helix</keyword>
<evidence type="ECO:0000313" key="6">
    <source>
        <dbReference type="EMBL" id="KAF7135781.1"/>
    </source>
</evidence>
<comment type="caution">
    <text evidence="6">The sequence shown here is derived from an EMBL/GenBank/DDBJ whole genome shotgun (WGS) entry which is preliminary data.</text>
</comment>
<keyword evidence="4" id="KW-0472">Membrane</keyword>
<keyword evidence="1 3" id="KW-0479">Metal-binding</keyword>
<dbReference type="PROSITE" id="PS51471">
    <property type="entry name" value="FE2OG_OXY"/>
    <property type="match status" value="1"/>
</dbReference>
<sequence length="387" mass="43567">MAITSDYAVPIIDLESFPEQSKKLIQACEEWGCFRITNHHRILPAPLAAEMKAVTRSLLDLPAEIKRRNTDVIAGSGYMAPSKINPFYEGLGLYDISSSDAVEAFCTQLDASHDQRFFFFFFFFNSLYTKSLLITVIPLHELGFFGTHKVKFEVVLRDGVSRNAWFYRLLGLVSENYIASLSLYLSKLDSYLIRKTIMKYAEAIHELAMDIMGKLAEAMGLSTLSFEDWPCQFRINKYNFTPETVGSTGVQIHTDSGFLTVLQDDENVGGLEVMNKSGEFVAVEPMLGTLVVNFGDIATIWSNGRFRNVKHRVQCKEATIRLSIASFLLGPKEALVEAPPELVDSEHPRLYVPFTYKDYRMLRISNNFSAGEALDHVLVNCSQTAQA</sequence>
<accession>A0A834GPB3</accession>
<dbReference type="InterPro" id="IPR005123">
    <property type="entry name" value="Oxoglu/Fe-dep_dioxygenase_dom"/>
</dbReference>
<evidence type="ECO:0000256" key="3">
    <source>
        <dbReference type="RuleBase" id="RU003682"/>
    </source>
</evidence>
<dbReference type="Proteomes" id="UP000626092">
    <property type="component" value="Unassembled WGS sequence"/>
</dbReference>
<organism evidence="6 7">
    <name type="scientific">Rhododendron simsii</name>
    <name type="common">Sims's rhododendron</name>
    <dbReference type="NCBI Taxonomy" id="118357"/>
    <lineage>
        <taxon>Eukaryota</taxon>
        <taxon>Viridiplantae</taxon>
        <taxon>Streptophyta</taxon>
        <taxon>Embryophyta</taxon>
        <taxon>Tracheophyta</taxon>
        <taxon>Spermatophyta</taxon>
        <taxon>Magnoliopsida</taxon>
        <taxon>eudicotyledons</taxon>
        <taxon>Gunneridae</taxon>
        <taxon>Pentapetalae</taxon>
        <taxon>asterids</taxon>
        <taxon>Ericales</taxon>
        <taxon>Ericaceae</taxon>
        <taxon>Ericoideae</taxon>
        <taxon>Rhodoreae</taxon>
        <taxon>Rhododendron</taxon>
    </lineage>
</organism>
<keyword evidence="7" id="KW-1185">Reference proteome</keyword>